<keyword evidence="8 9" id="KW-0472">Membrane</keyword>
<feature type="transmembrane region" description="Helical" evidence="9">
    <location>
        <begin position="480"/>
        <end position="505"/>
    </location>
</feature>
<evidence type="ECO:0000313" key="10">
    <source>
        <dbReference type="EMBL" id="MBW7454207.1"/>
    </source>
</evidence>
<protein>
    <recommendedName>
        <fullName evidence="9">Potassium-transporting ATPase potassium-binding subunit</fullName>
    </recommendedName>
    <alternativeName>
        <fullName evidence="9">ATP phosphohydrolase [potassium-transporting] A chain</fullName>
    </alternativeName>
    <alternativeName>
        <fullName evidence="9">Potassium-binding and translocating subunit A</fullName>
    </alternativeName>
    <alternativeName>
        <fullName evidence="9">Potassium-translocating ATPase A chain</fullName>
    </alternativeName>
</protein>
<keyword evidence="5 9" id="KW-0630">Potassium</keyword>
<evidence type="ECO:0000256" key="5">
    <source>
        <dbReference type="ARBA" id="ARBA00022958"/>
    </source>
</evidence>
<comment type="function">
    <text evidence="9">Part of the high-affinity ATP-driven potassium transport (or Kdp) system, which catalyzes the hydrolysis of ATP coupled with the electrogenic transport of potassium into the cytoplasm. This subunit binds the extracellular potassium ions and delivers the ions to the membrane domain of KdpB through an intramembrane tunnel.</text>
</comment>
<organism evidence="10 11">
    <name type="scientific">Paenibacillus sepulcri</name>
    <dbReference type="NCBI Taxonomy" id="359917"/>
    <lineage>
        <taxon>Bacteria</taxon>
        <taxon>Bacillati</taxon>
        <taxon>Bacillota</taxon>
        <taxon>Bacilli</taxon>
        <taxon>Bacillales</taxon>
        <taxon>Paenibacillaceae</taxon>
        <taxon>Paenibacillus</taxon>
    </lineage>
</organism>
<dbReference type="Pfam" id="PF03814">
    <property type="entry name" value="KdpA"/>
    <property type="match status" value="1"/>
</dbReference>
<dbReference type="EMBL" id="JAHZIK010000168">
    <property type="protein sequence ID" value="MBW7454207.1"/>
    <property type="molecule type" value="Genomic_DNA"/>
</dbReference>
<sequence length="562" mass="60774">MGIVQMVIVLLVLVLLVKPVGTYLYHVFSNEPNKTDRIFGPSERFIYALIGLNRRPGMSWKRYAASMLLTNIVLVAVSYILLRLQQSLPLNPNDIGNMEQTLTFNTVISFITNTNLQHYSGETGLSYFSQMAVITMMMFTSAATGFSVAVAFVRGITQKGRTMGNFFEDFVKAHTRIFLPAAVIITLLLVALQVPQTLHSTLSVTSLEGVAQSIAIGPVASLESIKHLGTNGGGFFGANSAHPFENPNGLTNVIEILSMWVLPAALPYTYGLFARNKKQGWVIFSAMMFLFLVFLITVYSAELCGNPALNRLDIDASQGSMEGKEVRFGIAQSALFTTVTTAATTGTVNNMHDTLTPLGGMVPMAEMMLNCVFGGKGVGLVNMLMYALLGVFLAGLMVGRTPEFLGRKIEPREMKLIAIAILMHPFIILATTAIAFVTDLGKGAITNPGFHGISQVLYEYTSSAANNGSGFEGLADNTPFWNITTGLVMILGRYISMIAMLAVAGSLCRKQWIPETVGTFRTDNKLFTGILIGTVLIIGALTFLPAIVLGPIAEQLTLADGR</sequence>
<keyword evidence="11" id="KW-1185">Reference proteome</keyword>
<keyword evidence="4 9" id="KW-0812">Transmembrane</keyword>
<comment type="subcellular location">
    <subcellularLocation>
        <location evidence="9">Cell membrane</location>
        <topology evidence="9">Multi-pass membrane protein</topology>
    </subcellularLocation>
</comment>
<feature type="transmembrane region" description="Helical" evidence="9">
    <location>
        <begin position="63"/>
        <end position="82"/>
    </location>
</feature>
<name>A0ABS7BZX9_9BACL</name>
<keyword evidence="6 9" id="KW-1133">Transmembrane helix</keyword>
<feature type="transmembrane region" description="Helical" evidence="9">
    <location>
        <begin position="416"/>
        <end position="437"/>
    </location>
</feature>
<feature type="transmembrane region" description="Helical" evidence="9">
    <location>
        <begin position="177"/>
        <end position="194"/>
    </location>
</feature>
<keyword evidence="2 9" id="KW-1003">Cell membrane</keyword>
<feature type="transmembrane region" description="Helical" evidence="9">
    <location>
        <begin position="377"/>
        <end position="396"/>
    </location>
</feature>
<proteinExistence type="inferred from homology"/>
<evidence type="ECO:0000256" key="2">
    <source>
        <dbReference type="ARBA" id="ARBA00022475"/>
    </source>
</evidence>
<evidence type="ECO:0000256" key="8">
    <source>
        <dbReference type="ARBA" id="ARBA00023136"/>
    </source>
</evidence>
<dbReference type="RefSeq" id="WP_210038337.1">
    <property type="nucleotide sequence ID" value="NZ_JBHLVU010000022.1"/>
</dbReference>
<evidence type="ECO:0000256" key="9">
    <source>
        <dbReference type="HAMAP-Rule" id="MF_00275"/>
    </source>
</evidence>
<gene>
    <name evidence="9 10" type="primary">kdpA</name>
    <name evidence="10" type="ORF">K0U00_09205</name>
</gene>
<evidence type="ECO:0000313" key="11">
    <source>
        <dbReference type="Proteomes" id="UP001519887"/>
    </source>
</evidence>
<reference evidence="10 11" key="1">
    <citation type="submission" date="2021-07" db="EMBL/GenBank/DDBJ databases">
        <title>Paenibacillus radiodurans sp. nov., isolated from the southeastern edge of Tengger Desert.</title>
        <authorList>
            <person name="Zhang G."/>
        </authorList>
    </citation>
    <scope>NUCLEOTIDE SEQUENCE [LARGE SCALE GENOMIC DNA]</scope>
    <source>
        <strain evidence="10 11">CCM 7311</strain>
    </source>
</reference>
<dbReference type="NCBIfam" id="TIGR00680">
    <property type="entry name" value="kdpA"/>
    <property type="match status" value="1"/>
</dbReference>
<keyword evidence="3 9" id="KW-0633">Potassium transport</keyword>
<dbReference type="PANTHER" id="PTHR30607:SF2">
    <property type="entry name" value="POTASSIUM-TRANSPORTING ATPASE POTASSIUM-BINDING SUBUNIT"/>
    <property type="match status" value="1"/>
</dbReference>
<feature type="transmembrane region" description="Helical" evidence="9">
    <location>
        <begin position="253"/>
        <end position="273"/>
    </location>
</feature>
<feature type="transmembrane region" description="Helical" evidence="9">
    <location>
        <begin position="131"/>
        <end position="156"/>
    </location>
</feature>
<accession>A0ABS7BZX9</accession>
<keyword evidence="1 9" id="KW-0813">Transport</keyword>
<dbReference type="PIRSF" id="PIRSF001294">
    <property type="entry name" value="K_ATPaseA"/>
    <property type="match status" value="1"/>
</dbReference>
<dbReference type="Proteomes" id="UP001519887">
    <property type="component" value="Unassembled WGS sequence"/>
</dbReference>
<evidence type="ECO:0000256" key="7">
    <source>
        <dbReference type="ARBA" id="ARBA00023065"/>
    </source>
</evidence>
<comment type="similarity">
    <text evidence="9">Belongs to the KdpA family.</text>
</comment>
<dbReference type="HAMAP" id="MF_00275">
    <property type="entry name" value="KdpA"/>
    <property type="match status" value="1"/>
</dbReference>
<evidence type="ECO:0000256" key="1">
    <source>
        <dbReference type="ARBA" id="ARBA00022448"/>
    </source>
</evidence>
<evidence type="ECO:0000256" key="3">
    <source>
        <dbReference type="ARBA" id="ARBA00022538"/>
    </source>
</evidence>
<dbReference type="PANTHER" id="PTHR30607">
    <property type="entry name" value="POTASSIUM-TRANSPORTING ATPASE A CHAIN"/>
    <property type="match status" value="1"/>
</dbReference>
<comment type="caution">
    <text evidence="10">The sequence shown here is derived from an EMBL/GenBank/DDBJ whole genome shotgun (WGS) entry which is preliminary data.</text>
</comment>
<evidence type="ECO:0000256" key="4">
    <source>
        <dbReference type="ARBA" id="ARBA00022692"/>
    </source>
</evidence>
<feature type="transmembrane region" description="Helical" evidence="9">
    <location>
        <begin position="6"/>
        <end position="28"/>
    </location>
</feature>
<feature type="transmembrane region" description="Helical" evidence="9">
    <location>
        <begin position="526"/>
        <end position="553"/>
    </location>
</feature>
<evidence type="ECO:0000256" key="6">
    <source>
        <dbReference type="ARBA" id="ARBA00022989"/>
    </source>
</evidence>
<comment type="subunit">
    <text evidence="9">The system is composed of three essential subunits: KdpA, KdpB and KdpC.</text>
</comment>
<keyword evidence="7 9" id="KW-0406">Ion transport</keyword>
<feature type="transmembrane region" description="Helical" evidence="9">
    <location>
        <begin position="280"/>
        <end position="301"/>
    </location>
</feature>
<dbReference type="InterPro" id="IPR004623">
    <property type="entry name" value="KdpA"/>
</dbReference>